<evidence type="ECO:0000313" key="2">
    <source>
        <dbReference type="Proteomes" id="UP000635726"/>
    </source>
</evidence>
<keyword evidence="2" id="KW-1185">Reference proteome</keyword>
<proteinExistence type="predicted"/>
<protein>
    <submittedName>
        <fullName evidence="1">Uncharacterized protein</fullName>
    </submittedName>
</protein>
<organism evidence="1 2">
    <name type="scientific">Deinococcus aquiradiocola</name>
    <dbReference type="NCBI Taxonomy" id="393059"/>
    <lineage>
        <taxon>Bacteria</taxon>
        <taxon>Thermotogati</taxon>
        <taxon>Deinococcota</taxon>
        <taxon>Deinococci</taxon>
        <taxon>Deinococcales</taxon>
        <taxon>Deinococcaceae</taxon>
        <taxon>Deinococcus</taxon>
    </lineage>
</organism>
<dbReference type="EMBL" id="BMOE01000004">
    <property type="protein sequence ID" value="GGJ73157.1"/>
    <property type="molecule type" value="Genomic_DNA"/>
</dbReference>
<reference evidence="1" key="2">
    <citation type="submission" date="2020-09" db="EMBL/GenBank/DDBJ databases">
        <authorList>
            <person name="Sun Q."/>
            <person name="Ohkuma M."/>
        </authorList>
    </citation>
    <scope>NUCLEOTIDE SEQUENCE</scope>
    <source>
        <strain evidence="1">JCM 14371</strain>
    </source>
</reference>
<evidence type="ECO:0000313" key="1">
    <source>
        <dbReference type="EMBL" id="GGJ73157.1"/>
    </source>
</evidence>
<comment type="caution">
    <text evidence="1">The sequence shown here is derived from an EMBL/GenBank/DDBJ whole genome shotgun (WGS) entry which is preliminary data.</text>
</comment>
<name>A0A917UPU3_9DEIO</name>
<dbReference type="RefSeq" id="WP_188962228.1">
    <property type="nucleotide sequence ID" value="NZ_BMOE01000004.1"/>
</dbReference>
<gene>
    <name evidence="1" type="ORF">GCM10008939_16860</name>
</gene>
<accession>A0A917UPU3</accession>
<reference evidence="1" key="1">
    <citation type="journal article" date="2014" name="Int. J. Syst. Evol. Microbiol.">
        <title>Complete genome sequence of Corynebacterium casei LMG S-19264T (=DSM 44701T), isolated from a smear-ripened cheese.</title>
        <authorList>
            <consortium name="US DOE Joint Genome Institute (JGI-PGF)"/>
            <person name="Walter F."/>
            <person name="Albersmeier A."/>
            <person name="Kalinowski J."/>
            <person name="Ruckert C."/>
        </authorList>
    </citation>
    <scope>NUCLEOTIDE SEQUENCE</scope>
    <source>
        <strain evidence="1">JCM 14371</strain>
    </source>
</reference>
<dbReference type="Proteomes" id="UP000635726">
    <property type="component" value="Unassembled WGS sequence"/>
</dbReference>
<dbReference type="AlphaFoldDB" id="A0A917UPU3"/>
<sequence>MTPVDPAELPGMEFDWLATDDAGHLAQMLSSGHGRVPDTALSSEEDLFALHLWLDEQPLSEALSIPEGTFQALLAQPQRRGLYVYDAQPAAGDAPDAARSDTYTLLAAPATPLTLEHVPEAFRAIIPRLPGHFSQQHTLTIEGQ</sequence>